<dbReference type="AlphaFoldDB" id="A0A9W7W8V2"/>
<evidence type="ECO:0000313" key="3">
    <source>
        <dbReference type="Proteomes" id="UP001059041"/>
    </source>
</evidence>
<evidence type="ECO:0000313" key="2">
    <source>
        <dbReference type="EMBL" id="KAI7790425.1"/>
    </source>
</evidence>
<evidence type="ECO:0000256" key="1">
    <source>
        <dbReference type="SAM" id="MobiDB-lite"/>
    </source>
</evidence>
<reference evidence="2" key="1">
    <citation type="submission" date="2021-02" db="EMBL/GenBank/DDBJ databases">
        <title>Comparative genomics reveals that relaxation of natural selection precedes convergent phenotypic evolution of cavefish.</title>
        <authorList>
            <person name="Peng Z."/>
        </authorList>
    </citation>
    <scope>NUCLEOTIDE SEQUENCE</scope>
    <source>
        <tissue evidence="2">Muscle</tissue>
    </source>
</reference>
<protein>
    <submittedName>
        <fullName evidence="2">Rootletin-like</fullName>
    </submittedName>
</protein>
<sequence length="300" mass="34981">MDMHQQRDEKLEHSQASEECVEAENRRMKEICEAAEARVNRLQLTRQGLEGELQSLQDFRRELGESEARTAFLKLMVTALAHYELQETQLMEQLQAKTASLSDSNIVQTLCKDNILHNKTQNKEWLAEQVTALQATAHRLETGKAELKRILIRLGKERSSPKRTGEKETFALQSELEAVEKQIQDLEADMAARMLCNVSAVSYLYPRRNSLPEELHRQELDLETELMRDSQQQVEKVVEGCEKAHRQRVYCLEEQFDQIYKRQKQLYDYFRKQASPWRCAEGRNYSTSTQYVIALSLHNC</sequence>
<organism evidence="2 3">
    <name type="scientific">Triplophysa rosa</name>
    <name type="common">Cave loach</name>
    <dbReference type="NCBI Taxonomy" id="992332"/>
    <lineage>
        <taxon>Eukaryota</taxon>
        <taxon>Metazoa</taxon>
        <taxon>Chordata</taxon>
        <taxon>Craniata</taxon>
        <taxon>Vertebrata</taxon>
        <taxon>Euteleostomi</taxon>
        <taxon>Actinopterygii</taxon>
        <taxon>Neopterygii</taxon>
        <taxon>Teleostei</taxon>
        <taxon>Ostariophysi</taxon>
        <taxon>Cypriniformes</taxon>
        <taxon>Nemacheilidae</taxon>
        <taxon>Triplophysa</taxon>
    </lineage>
</organism>
<dbReference type="EMBL" id="JAFHDT010000123">
    <property type="protein sequence ID" value="KAI7790425.1"/>
    <property type="molecule type" value="Genomic_DNA"/>
</dbReference>
<comment type="caution">
    <text evidence="2">The sequence shown here is derived from an EMBL/GenBank/DDBJ whole genome shotgun (WGS) entry which is preliminary data.</text>
</comment>
<keyword evidence="3" id="KW-1185">Reference proteome</keyword>
<name>A0A9W7W8V2_TRIRA</name>
<feature type="compositionally biased region" description="Basic and acidic residues" evidence="1">
    <location>
        <begin position="1"/>
        <end position="16"/>
    </location>
</feature>
<dbReference type="Proteomes" id="UP001059041">
    <property type="component" value="Unassembled WGS sequence"/>
</dbReference>
<proteinExistence type="predicted"/>
<feature type="region of interest" description="Disordered" evidence="1">
    <location>
        <begin position="1"/>
        <end position="20"/>
    </location>
</feature>
<gene>
    <name evidence="2" type="ORF">IRJ41_007985</name>
</gene>
<accession>A0A9W7W8V2</accession>